<dbReference type="OrthoDB" id="3821113at2759"/>
<evidence type="ECO:0008006" key="3">
    <source>
        <dbReference type="Google" id="ProtNLM"/>
    </source>
</evidence>
<gene>
    <name evidence="1" type="ORF">FIBSPDRAFT_11709</name>
</gene>
<keyword evidence="2" id="KW-1185">Reference proteome</keyword>
<evidence type="ECO:0000313" key="2">
    <source>
        <dbReference type="Proteomes" id="UP000076532"/>
    </source>
</evidence>
<evidence type="ECO:0000313" key="1">
    <source>
        <dbReference type="EMBL" id="KZP34603.1"/>
    </source>
</evidence>
<organism evidence="1 2">
    <name type="scientific">Athelia psychrophila</name>
    <dbReference type="NCBI Taxonomy" id="1759441"/>
    <lineage>
        <taxon>Eukaryota</taxon>
        <taxon>Fungi</taxon>
        <taxon>Dikarya</taxon>
        <taxon>Basidiomycota</taxon>
        <taxon>Agaricomycotina</taxon>
        <taxon>Agaricomycetes</taxon>
        <taxon>Agaricomycetidae</taxon>
        <taxon>Atheliales</taxon>
        <taxon>Atheliaceae</taxon>
        <taxon>Athelia</taxon>
    </lineage>
</organism>
<dbReference type="GO" id="GO:0005739">
    <property type="term" value="C:mitochondrion"/>
    <property type="evidence" value="ECO:0007669"/>
    <property type="project" value="InterPro"/>
</dbReference>
<protein>
    <recommendedName>
        <fullName evidence="3">CHCH domain-containing protein</fullName>
    </recommendedName>
</protein>
<sequence length="67" mass="7445">MNSAATSQTATTPLRRLALHSTSTCATQATAYGQCILGVYQDVKKDVCKEEFAKFGQCLREAMKRKW</sequence>
<dbReference type="AlphaFoldDB" id="A0A166XB49"/>
<reference evidence="1 2" key="1">
    <citation type="journal article" date="2016" name="Mol. Biol. Evol.">
        <title>Comparative Genomics of Early-Diverging Mushroom-Forming Fungi Provides Insights into the Origins of Lignocellulose Decay Capabilities.</title>
        <authorList>
            <person name="Nagy L.G."/>
            <person name="Riley R."/>
            <person name="Tritt A."/>
            <person name="Adam C."/>
            <person name="Daum C."/>
            <person name="Floudas D."/>
            <person name="Sun H."/>
            <person name="Yadav J.S."/>
            <person name="Pangilinan J."/>
            <person name="Larsson K.H."/>
            <person name="Matsuura K."/>
            <person name="Barry K."/>
            <person name="Labutti K."/>
            <person name="Kuo R."/>
            <person name="Ohm R.A."/>
            <person name="Bhattacharya S.S."/>
            <person name="Shirouzu T."/>
            <person name="Yoshinaga Y."/>
            <person name="Martin F.M."/>
            <person name="Grigoriev I.V."/>
            <person name="Hibbett D.S."/>
        </authorList>
    </citation>
    <scope>NUCLEOTIDE SEQUENCE [LARGE SCALE GENOMIC DNA]</scope>
    <source>
        <strain evidence="1 2">CBS 109695</strain>
    </source>
</reference>
<dbReference type="PANTHER" id="PTHR34561">
    <property type="entry name" value="NADH DEHYDROGENASE [UBIQUINONE] 1 ALPHA SUBCOMPLEX ASSEMBLY FACTOR 8"/>
    <property type="match status" value="1"/>
</dbReference>
<dbReference type="PANTHER" id="PTHR34561:SF1">
    <property type="entry name" value="NADH DEHYDROGENASE [UBIQUINONE] 1 ALPHA SUBCOMPLEX ASSEMBLY FACTOR 8"/>
    <property type="match status" value="1"/>
</dbReference>
<proteinExistence type="predicted"/>
<dbReference type="InterPro" id="IPR034595">
    <property type="entry name" value="NDUFAF8"/>
</dbReference>
<dbReference type="GO" id="GO:0032981">
    <property type="term" value="P:mitochondrial respiratory chain complex I assembly"/>
    <property type="evidence" value="ECO:0007669"/>
    <property type="project" value="InterPro"/>
</dbReference>
<dbReference type="EMBL" id="KV417480">
    <property type="protein sequence ID" value="KZP34603.1"/>
    <property type="molecule type" value="Genomic_DNA"/>
</dbReference>
<dbReference type="PROSITE" id="PS51808">
    <property type="entry name" value="CHCH"/>
    <property type="match status" value="1"/>
</dbReference>
<dbReference type="Proteomes" id="UP000076532">
    <property type="component" value="Unassembled WGS sequence"/>
</dbReference>
<name>A0A166XB49_9AGAM</name>
<accession>A0A166XB49</accession>